<dbReference type="Gene3D" id="1.20.1600.10">
    <property type="entry name" value="Outer membrane efflux proteins (OEP)"/>
    <property type="match status" value="1"/>
</dbReference>
<dbReference type="AlphaFoldDB" id="A0A1G6WPV1"/>
<dbReference type="EMBL" id="FNAG01000005">
    <property type="protein sequence ID" value="SDD67841.1"/>
    <property type="molecule type" value="Genomic_DNA"/>
</dbReference>
<keyword evidence="5" id="KW-0812">Transmembrane</keyword>
<feature type="chain" id="PRO_5011517526" evidence="8">
    <location>
        <begin position="24"/>
        <end position="473"/>
    </location>
</feature>
<protein>
    <submittedName>
        <fullName evidence="9">Outer membrane protein</fullName>
    </submittedName>
</protein>
<keyword evidence="4" id="KW-1134">Transmembrane beta strand</keyword>
<keyword evidence="6" id="KW-0472">Membrane</keyword>
<proteinExistence type="inferred from homology"/>
<evidence type="ECO:0000256" key="7">
    <source>
        <dbReference type="ARBA" id="ARBA00023237"/>
    </source>
</evidence>
<dbReference type="GO" id="GO:0015288">
    <property type="term" value="F:porin activity"/>
    <property type="evidence" value="ECO:0007669"/>
    <property type="project" value="TreeGrafter"/>
</dbReference>
<dbReference type="GO" id="GO:0009279">
    <property type="term" value="C:cell outer membrane"/>
    <property type="evidence" value="ECO:0007669"/>
    <property type="project" value="UniProtKB-SubCell"/>
</dbReference>
<dbReference type="RefSeq" id="WP_091242297.1">
    <property type="nucleotide sequence ID" value="NZ_FNAG01000005.1"/>
</dbReference>
<gene>
    <name evidence="9" type="ORF">SAMN04488509_105108</name>
</gene>
<dbReference type="NCBIfam" id="TIGR01844">
    <property type="entry name" value="type_I_sec_TolC"/>
    <property type="match status" value="1"/>
</dbReference>
<keyword evidence="10" id="KW-1185">Reference proteome</keyword>
<evidence type="ECO:0000256" key="6">
    <source>
        <dbReference type="ARBA" id="ARBA00023136"/>
    </source>
</evidence>
<reference evidence="9 10" key="1">
    <citation type="submission" date="2016-10" db="EMBL/GenBank/DDBJ databases">
        <authorList>
            <person name="de Groot N.N."/>
        </authorList>
    </citation>
    <scope>NUCLEOTIDE SEQUENCE [LARGE SCALE GENOMIC DNA]</scope>
    <source>
        <strain evidence="9 10">DSM 16957</strain>
    </source>
</reference>
<evidence type="ECO:0000256" key="4">
    <source>
        <dbReference type="ARBA" id="ARBA00022452"/>
    </source>
</evidence>
<organism evidence="9 10">
    <name type="scientific">Aquimonas voraii</name>
    <dbReference type="NCBI Taxonomy" id="265719"/>
    <lineage>
        <taxon>Bacteria</taxon>
        <taxon>Pseudomonadati</taxon>
        <taxon>Pseudomonadota</taxon>
        <taxon>Gammaproteobacteria</taxon>
        <taxon>Lysobacterales</taxon>
        <taxon>Lysobacteraceae</taxon>
        <taxon>Aquimonas</taxon>
    </lineage>
</organism>
<comment type="similarity">
    <text evidence="2">Belongs to the outer membrane factor (OMF) (TC 1.B.17) family.</text>
</comment>
<evidence type="ECO:0000256" key="2">
    <source>
        <dbReference type="ARBA" id="ARBA00007613"/>
    </source>
</evidence>
<name>A0A1G6WPV1_9GAMM</name>
<feature type="signal peptide" evidence="8">
    <location>
        <begin position="1"/>
        <end position="23"/>
    </location>
</feature>
<keyword evidence="7" id="KW-0998">Cell outer membrane</keyword>
<dbReference type="PANTHER" id="PTHR30026">
    <property type="entry name" value="OUTER MEMBRANE PROTEIN TOLC"/>
    <property type="match status" value="1"/>
</dbReference>
<dbReference type="Proteomes" id="UP000199603">
    <property type="component" value="Unassembled WGS sequence"/>
</dbReference>
<keyword evidence="8" id="KW-0732">Signal</keyword>
<comment type="subcellular location">
    <subcellularLocation>
        <location evidence="1">Cell outer membrane</location>
    </subcellularLocation>
</comment>
<evidence type="ECO:0000256" key="1">
    <source>
        <dbReference type="ARBA" id="ARBA00004442"/>
    </source>
</evidence>
<accession>A0A1G6WPV1</accession>
<dbReference type="InterPro" id="IPR010130">
    <property type="entry name" value="T1SS_OMP_TolC"/>
</dbReference>
<sequence>MRLPSLRPLSFALALAAASSAGAADLMQAYELARQSDPQLAAVEAQRMATGEGVVQSRSALLPQLGASAGFSDSSGKSSRFTFTENPDGGFLFGREVSRSETRSKDWGINLQQSLYDHSNYTRLRASRSRASAADADYDAAVDGLALRVAQAYFTTLTAVDSLVFARADERAVKRQLDQAEQRFEVGLTAITDVHEARARYDASRAAAINAANALDDAREALAELTGQYLQNLQGLDENFSPVMPEPADLDQWVQTALNENPVLRSRALALEAAQQDIATARSAHLPTLGLTAGRSGGPTSWGEAILASGLTRPTSSDSLGSSISLNLSIPLYTGGRVQSQVRQAVYTRDANEDRLEQERRAVTRQTRNAYRAVLAGISEIEARAQALVSARSALEATEAGFEVGTRTIVDVLLSQQVLTSAQRDYSNARHNFLVNGLALKQAAGVIDVQDIAAVNRLLVRDAEAALAEFQND</sequence>
<dbReference type="GO" id="GO:1990281">
    <property type="term" value="C:efflux pump complex"/>
    <property type="evidence" value="ECO:0007669"/>
    <property type="project" value="TreeGrafter"/>
</dbReference>
<keyword evidence="3" id="KW-0813">Transport</keyword>
<dbReference type="STRING" id="265719.SAMN04488509_105108"/>
<evidence type="ECO:0000256" key="8">
    <source>
        <dbReference type="SAM" id="SignalP"/>
    </source>
</evidence>
<evidence type="ECO:0000313" key="10">
    <source>
        <dbReference type="Proteomes" id="UP000199603"/>
    </source>
</evidence>
<evidence type="ECO:0000256" key="5">
    <source>
        <dbReference type="ARBA" id="ARBA00022692"/>
    </source>
</evidence>
<dbReference type="InterPro" id="IPR003423">
    <property type="entry name" value="OMP_efflux"/>
</dbReference>
<dbReference type="Pfam" id="PF02321">
    <property type="entry name" value="OEP"/>
    <property type="match status" value="2"/>
</dbReference>
<dbReference type="PANTHER" id="PTHR30026:SF20">
    <property type="entry name" value="OUTER MEMBRANE PROTEIN TOLC"/>
    <property type="match status" value="1"/>
</dbReference>
<dbReference type="GO" id="GO:0015562">
    <property type="term" value="F:efflux transmembrane transporter activity"/>
    <property type="evidence" value="ECO:0007669"/>
    <property type="project" value="InterPro"/>
</dbReference>
<evidence type="ECO:0000256" key="3">
    <source>
        <dbReference type="ARBA" id="ARBA00022448"/>
    </source>
</evidence>
<evidence type="ECO:0000313" key="9">
    <source>
        <dbReference type="EMBL" id="SDD67841.1"/>
    </source>
</evidence>
<dbReference type="OrthoDB" id="9813458at2"/>
<dbReference type="InterPro" id="IPR051906">
    <property type="entry name" value="TolC-like"/>
</dbReference>
<dbReference type="SUPFAM" id="SSF56954">
    <property type="entry name" value="Outer membrane efflux proteins (OEP)"/>
    <property type="match status" value="1"/>
</dbReference>